<comment type="catalytic activity">
    <reaction evidence="6">
        <text>a (3S)-3-hydroxyacyl-CoA + NAD(+) = a 3-oxoacyl-CoA + NADH + H(+)</text>
        <dbReference type="Rhea" id="RHEA:22432"/>
        <dbReference type="ChEBI" id="CHEBI:15378"/>
        <dbReference type="ChEBI" id="CHEBI:57318"/>
        <dbReference type="ChEBI" id="CHEBI:57540"/>
        <dbReference type="ChEBI" id="CHEBI:57945"/>
        <dbReference type="ChEBI" id="CHEBI:90726"/>
        <dbReference type="EC" id="1.1.1.35"/>
    </reaction>
    <physiologicalReaction direction="left-to-right" evidence="6">
        <dbReference type="Rhea" id="RHEA:22433"/>
    </physiologicalReaction>
    <physiologicalReaction direction="right-to-left" evidence="6">
        <dbReference type="Rhea" id="RHEA:22434"/>
    </physiologicalReaction>
</comment>
<comment type="similarity">
    <text evidence="1 20">Belongs to the short-chain dehydrogenases/reductases (SDR) family.</text>
</comment>
<dbReference type="PRINTS" id="PR00080">
    <property type="entry name" value="SDRFAMILY"/>
</dbReference>
<dbReference type="GO" id="GO:0004303">
    <property type="term" value="F:estradiol 17-beta-dehydrogenase [NAD(P)+] activity"/>
    <property type="evidence" value="ECO:0007669"/>
    <property type="project" value="UniProtKB-EC"/>
</dbReference>
<evidence type="ECO:0000256" key="15">
    <source>
        <dbReference type="ARBA" id="ARBA00052668"/>
    </source>
</evidence>
<evidence type="ECO:0000256" key="7">
    <source>
        <dbReference type="ARBA" id="ARBA00050365"/>
    </source>
</evidence>
<sequence>MTSFIRPVKGLVSVISGGGSGLGRGVVEQLHRAGGKVAIFDLPTSKGAEVAKTLGDRGFFAPVDVRNEEQVKTAYENVVKLFGRVDVNVNCAGIAFAERPFGIAKKDLKPIDNFKTTIEVNLLGTYNMLRYAIKHIHDNEFDDMKQRGVIINTASIAAFEGQAGQAAYAASKGGIVSMTLPLARDYANDGIRFMCIAPGIFDTPLLSTLPAKVKAFLNALVPNPNRMGNPEEFGALAQHIIENRYLNGEVIRIDGALRMPP</sequence>
<dbReference type="EC" id="1.1.1.53" evidence="3"/>
<dbReference type="InterPro" id="IPR036291">
    <property type="entry name" value="NAD(P)-bd_dom_sf"/>
</dbReference>
<evidence type="ECO:0000256" key="20">
    <source>
        <dbReference type="RuleBase" id="RU000363"/>
    </source>
</evidence>
<comment type="catalytic activity">
    <reaction evidence="8">
        <text>17beta-hydroxy-5alpha-androstan-3-one + NAD(+) = 5alpha-androstan-3,17-dione + NADH + H(+)</text>
        <dbReference type="Rhea" id="RHEA:41992"/>
        <dbReference type="ChEBI" id="CHEBI:15378"/>
        <dbReference type="ChEBI" id="CHEBI:15994"/>
        <dbReference type="ChEBI" id="CHEBI:16330"/>
        <dbReference type="ChEBI" id="CHEBI:57540"/>
        <dbReference type="ChEBI" id="CHEBI:57945"/>
    </reaction>
    <physiologicalReaction direction="left-to-right" evidence="8">
        <dbReference type="Rhea" id="RHEA:41993"/>
    </physiologicalReaction>
</comment>
<keyword evidence="21" id="KW-1185">Reference proteome</keyword>
<dbReference type="FunFam" id="3.40.50.720:FF:000215">
    <property type="entry name" value="3-hydroxyacyl-CoA dehydrogenase type-2"/>
    <property type="match status" value="1"/>
</dbReference>
<evidence type="ECO:0000256" key="13">
    <source>
        <dbReference type="ARBA" id="ARBA00052095"/>
    </source>
</evidence>
<evidence type="ECO:0000313" key="22">
    <source>
        <dbReference type="WBParaSite" id="ACRNAN_Path_832.g3181.t1"/>
    </source>
</evidence>
<dbReference type="WBParaSite" id="ACRNAN_Path_832.g3181.t1">
    <property type="protein sequence ID" value="ACRNAN_Path_832.g3181.t1"/>
    <property type="gene ID" value="ACRNAN_Path_832.g3181"/>
</dbReference>
<dbReference type="InterPro" id="IPR020904">
    <property type="entry name" value="Sc_DH/Rdtase_CS"/>
</dbReference>
<evidence type="ECO:0000256" key="3">
    <source>
        <dbReference type="ARBA" id="ARBA00024071"/>
    </source>
</evidence>
<keyword evidence="2" id="KW-0560">Oxidoreductase</keyword>
<evidence type="ECO:0000256" key="14">
    <source>
        <dbReference type="ARBA" id="ARBA00052417"/>
    </source>
</evidence>
<evidence type="ECO:0000256" key="17">
    <source>
        <dbReference type="ARBA" id="ARBA00079624"/>
    </source>
</evidence>
<evidence type="ECO:0000256" key="6">
    <source>
        <dbReference type="ARBA" id="ARBA00050141"/>
    </source>
</evidence>
<dbReference type="SUPFAM" id="SSF51735">
    <property type="entry name" value="NAD(P)-binding Rossmann-fold domains"/>
    <property type="match status" value="1"/>
</dbReference>
<dbReference type="PROSITE" id="PS00061">
    <property type="entry name" value="ADH_SHORT"/>
    <property type="match status" value="1"/>
</dbReference>
<comment type="catalytic activity">
    <reaction evidence="13">
        <text>5alpha-pregnan-20beta-ol-3-one + NAD(+) = 5alpha-pregnane-3,20-dione + NADH + H(+)</text>
        <dbReference type="Rhea" id="RHEA:42008"/>
        <dbReference type="ChEBI" id="CHEBI:15378"/>
        <dbReference type="ChEBI" id="CHEBI:28952"/>
        <dbReference type="ChEBI" id="CHEBI:57540"/>
        <dbReference type="ChEBI" id="CHEBI:57945"/>
        <dbReference type="ChEBI" id="CHEBI:78594"/>
    </reaction>
    <physiologicalReaction direction="left-to-right" evidence="13">
        <dbReference type="Rhea" id="RHEA:42009"/>
    </physiologicalReaction>
</comment>
<comment type="catalytic activity">
    <reaction evidence="10">
        <text>(3S)-3-hydroxybutanoyl-CoA + NAD(+) = acetoacetyl-CoA + NADH + H(+)</text>
        <dbReference type="Rhea" id="RHEA:30799"/>
        <dbReference type="ChEBI" id="CHEBI:15378"/>
        <dbReference type="ChEBI" id="CHEBI:57286"/>
        <dbReference type="ChEBI" id="CHEBI:57316"/>
        <dbReference type="ChEBI" id="CHEBI:57540"/>
        <dbReference type="ChEBI" id="CHEBI:57945"/>
    </reaction>
    <physiologicalReaction direction="left-to-right" evidence="10">
        <dbReference type="Rhea" id="RHEA:30800"/>
    </physiologicalReaction>
    <physiologicalReaction direction="right-to-left" evidence="10">
        <dbReference type="Rhea" id="RHEA:30801"/>
    </physiologicalReaction>
</comment>
<dbReference type="GO" id="GO:0047044">
    <property type="term" value="F:androstan-3-alpha,17-beta-diol dehydrogenase (NAD+) activity"/>
    <property type="evidence" value="ECO:0007669"/>
    <property type="project" value="UniProtKB-EC"/>
</dbReference>
<organism evidence="21 22">
    <name type="scientific">Acrobeloides nanus</name>
    <dbReference type="NCBI Taxonomy" id="290746"/>
    <lineage>
        <taxon>Eukaryota</taxon>
        <taxon>Metazoa</taxon>
        <taxon>Ecdysozoa</taxon>
        <taxon>Nematoda</taxon>
        <taxon>Chromadorea</taxon>
        <taxon>Rhabditida</taxon>
        <taxon>Tylenchina</taxon>
        <taxon>Cephalobomorpha</taxon>
        <taxon>Cephaloboidea</taxon>
        <taxon>Cephalobidae</taxon>
        <taxon>Acrobeloides</taxon>
    </lineage>
</organism>
<evidence type="ECO:0000256" key="8">
    <source>
        <dbReference type="ARBA" id="ARBA00050435"/>
    </source>
</evidence>
<evidence type="ECO:0000256" key="19">
    <source>
        <dbReference type="ARBA" id="ARBA00082399"/>
    </source>
</evidence>
<name>A0A914CCG7_9BILA</name>
<dbReference type="Pfam" id="PF00106">
    <property type="entry name" value="adh_short"/>
    <property type="match status" value="1"/>
</dbReference>
<comment type="catalytic activity">
    <reaction evidence="9">
        <text>cortisol + NAD(+) = 11beta,17alpha-dihydroxypregn-4-ene-3,20,21-trione + NADH + H(+)</text>
        <dbReference type="Rhea" id="RHEA:42012"/>
        <dbReference type="ChEBI" id="CHEBI:15378"/>
        <dbReference type="ChEBI" id="CHEBI:17650"/>
        <dbReference type="ChEBI" id="CHEBI:57540"/>
        <dbReference type="ChEBI" id="CHEBI:57945"/>
        <dbReference type="ChEBI" id="CHEBI:78595"/>
    </reaction>
    <physiologicalReaction direction="left-to-right" evidence="9">
        <dbReference type="Rhea" id="RHEA:42013"/>
    </physiologicalReaction>
</comment>
<comment type="catalytic activity">
    <reaction evidence="7">
        <text>5alpha-androstane-3alpha,17beta-diol + NAD(+) = 17beta-hydroxy-5alpha-androstan-3-one + NADH + H(+)</text>
        <dbReference type="Rhea" id="RHEA:42004"/>
        <dbReference type="ChEBI" id="CHEBI:15378"/>
        <dbReference type="ChEBI" id="CHEBI:16330"/>
        <dbReference type="ChEBI" id="CHEBI:36713"/>
        <dbReference type="ChEBI" id="CHEBI:57540"/>
        <dbReference type="ChEBI" id="CHEBI:57945"/>
        <dbReference type="EC" id="1.1.1.53"/>
    </reaction>
    <physiologicalReaction direction="right-to-left" evidence="7">
        <dbReference type="Rhea" id="RHEA:42006"/>
    </physiologicalReaction>
</comment>
<evidence type="ECO:0000256" key="12">
    <source>
        <dbReference type="ARBA" id="ARBA00051831"/>
    </source>
</evidence>
<dbReference type="PANTHER" id="PTHR43658">
    <property type="entry name" value="SHORT-CHAIN DEHYDROGENASE/REDUCTASE"/>
    <property type="match status" value="1"/>
</dbReference>
<dbReference type="GO" id="GO:0008210">
    <property type="term" value="P:estrogen metabolic process"/>
    <property type="evidence" value="ECO:0007669"/>
    <property type="project" value="TreeGrafter"/>
</dbReference>
<evidence type="ECO:0000256" key="18">
    <source>
        <dbReference type="ARBA" id="ARBA00082293"/>
    </source>
</evidence>
<dbReference type="PRINTS" id="PR00081">
    <property type="entry name" value="GDHRDH"/>
</dbReference>
<accession>A0A914CCG7</accession>
<comment type="catalytic activity">
    <reaction evidence="15">
        <text>11-dehydrocorticosterone + NAD(+) = pregn-4-ene-3,11,20,21-tetraone + NADH + H(+)</text>
        <dbReference type="Rhea" id="RHEA:42020"/>
        <dbReference type="ChEBI" id="CHEBI:15378"/>
        <dbReference type="ChEBI" id="CHEBI:57540"/>
        <dbReference type="ChEBI" id="CHEBI:57945"/>
        <dbReference type="ChEBI" id="CHEBI:78600"/>
        <dbReference type="ChEBI" id="CHEBI:78601"/>
    </reaction>
    <physiologicalReaction direction="left-to-right" evidence="15">
        <dbReference type="Rhea" id="RHEA:42021"/>
    </physiologicalReaction>
</comment>
<dbReference type="GO" id="GO:0005739">
    <property type="term" value="C:mitochondrion"/>
    <property type="evidence" value="ECO:0007669"/>
    <property type="project" value="TreeGrafter"/>
</dbReference>
<comment type="catalytic activity">
    <reaction evidence="11">
        <text>3beta,7beta-dihydroxy-5beta-cholan-24-oate + NAD(+) = 3beta-hydroxy-7-oxo-5beta-cholan-24-oate + NADH + H(+)</text>
        <dbReference type="Rhea" id="RHEA:42024"/>
        <dbReference type="ChEBI" id="CHEBI:15378"/>
        <dbReference type="ChEBI" id="CHEBI:57540"/>
        <dbReference type="ChEBI" id="CHEBI:57945"/>
        <dbReference type="ChEBI" id="CHEBI:78602"/>
        <dbReference type="ChEBI" id="CHEBI:78603"/>
    </reaction>
    <physiologicalReaction direction="left-to-right" evidence="11">
        <dbReference type="Rhea" id="RHEA:42025"/>
    </physiologicalReaction>
</comment>
<dbReference type="InterPro" id="IPR002347">
    <property type="entry name" value="SDR_fam"/>
</dbReference>
<comment type="catalytic activity">
    <reaction evidence="5">
        <text>17beta-estradiol + NAD(+) = estrone + NADH + H(+)</text>
        <dbReference type="Rhea" id="RHEA:24612"/>
        <dbReference type="ChEBI" id="CHEBI:15378"/>
        <dbReference type="ChEBI" id="CHEBI:16469"/>
        <dbReference type="ChEBI" id="CHEBI:17263"/>
        <dbReference type="ChEBI" id="CHEBI:57540"/>
        <dbReference type="ChEBI" id="CHEBI:57945"/>
        <dbReference type="EC" id="1.1.1.62"/>
    </reaction>
    <physiologicalReaction direction="left-to-right" evidence="5">
        <dbReference type="Rhea" id="RHEA:24613"/>
    </physiologicalReaction>
</comment>
<comment type="catalytic activity">
    <reaction evidence="12">
        <text>ursodeoxycholate + NAD(+) = 7-oxolithocholate + NADH + H(+)</text>
        <dbReference type="Rhea" id="RHEA:42028"/>
        <dbReference type="ChEBI" id="CHEBI:15378"/>
        <dbReference type="ChEBI" id="CHEBI:57540"/>
        <dbReference type="ChEBI" id="CHEBI:57945"/>
        <dbReference type="ChEBI" id="CHEBI:78604"/>
        <dbReference type="ChEBI" id="CHEBI:78605"/>
    </reaction>
    <physiologicalReaction direction="left-to-right" evidence="12">
        <dbReference type="Rhea" id="RHEA:42029"/>
    </physiologicalReaction>
</comment>
<dbReference type="EC" id="1.1.1.62" evidence="4"/>
<dbReference type="PANTHER" id="PTHR43658:SF8">
    <property type="entry name" value="17-BETA-HYDROXYSTEROID DEHYDROGENASE 14-RELATED"/>
    <property type="match status" value="1"/>
</dbReference>
<evidence type="ECO:0000256" key="4">
    <source>
        <dbReference type="ARBA" id="ARBA00024072"/>
    </source>
</evidence>
<evidence type="ECO:0000256" key="2">
    <source>
        <dbReference type="ARBA" id="ARBA00023002"/>
    </source>
</evidence>
<evidence type="ECO:0000256" key="11">
    <source>
        <dbReference type="ARBA" id="ARBA00051637"/>
    </source>
</evidence>
<evidence type="ECO:0000256" key="9">
    <source>
        <dbReference type="ARBA" id="ARBA00050927"/>
    </source>
</evidence>
<evidence type="ECO:0000313" key="21">
    <source>
        <dbReference type="Proteomes" id="UP000887540"/>
    </source>
</evidence>
<evidence type="ECO:0000256" key="16">
    <source>
        <dbReference type="ARBA" id="ARBA00072938"/>
    </source>
</evidence>
<protein>
    <recommendedName>
        <fullName evidence="16">3-hydroxyacyl-CoA dehydrogenase type-2</fullName>
        <ecNumber evidence="3">1.1.1.53</ecNumber>
        <ecNumber evidence="4">1.1.1.62</ecNumber>
    </recommendedName>
    <alternativeName>
        <fullName evidence="18">3-hydroxyacyl-CoA dehydrogenase type II</fullName>
    </alternativeName>
    <alternativeName>
        <fullName evidence="19">Mitochondrial ribonuclease P protein 2</fullName>
    </alternativeName>
    <alternativeName>
        <fullName evidence="17">Type II HADH</fullName>
    </alternativeName>
</protein>
<reference evidence="22" key="1">
    <citation type="submission" date="2022-11" db="UniProtKB">
        <authorList>
            <consortium name="WormBaseParasite"/>
        </authorList>
    </citation>
    <scope>IDENTIFICATION</scope>
</reference>
<dbReference type="GO" id="GO:0003857">
    <property type="term" value="F:(3S)-3-hydroxyacyl-CoA dehydrogenase (NAD+) activity"/>
    <property type="evidence" value="ECO:0007669"/>
    <property type="project" value="UniProtKB-EC"/>
</dbReference>
<dbReference type="Proteomes" id="UP000887540">
    <property type="component" value="Unplaced"/>
</dbReference>
<dbReference type="Gene3D" id="3.40.50.720">
    <property type="entry name" value="NAD(P)-binding Rossmann-like Domain"/>
    <property type="match status" value="1"/>
</dbReference>
<dbReference type="AlphaFoldDB" id="A0A914CCG7"/>
<evidence type="ECO:0000256" key="10">
    <source>
        <dbReference type="ARBA" id="ARBA00051004"/>
    </source>
</evidence>
<dbReference type="GO" id="GO:0006631">
    <property type="term" value="P:fatty acid metabolic process"/>
    <property type="evidence" value="ECO:0007669"/>
    <property type="project" value="TreeGrafter"/>
</dbReference>
<dbReference type="GO" id="GO:0008209">
    <property type="term" value="P:androgen metabolic process"/>
    <property type="evidence" value="ECO:0007669"/>
    <property type="project" value="TreeGrafter"/>
</dbReference>
<comment type="catalytic activity">
    <reaction evidence="14">
        <text>cortisone + NAD(+) = 17alpha-hydroxypregn-4-en-3,11,20-trione-21-al + NADH + H(+)</text>
        <dbReference type="Rhea" id="RHEA:42016"/>
        <dbReference type="ChEBI" id="CHEBI:15378"/>
        <dbReference type="ChEBI" id="CHEBI:16962"/>
        <dbReference type="ChEBI" id="CHEBI:57540"/>
        <dbReference type="ChEBI" id="CHEBI:57945"/>
        <dbReference type="ChEBI" id="CHEBI:78596"/>
    </reaction>
    <physiologicalReaction direction="left-to-right" evidence="14">
        <dbReference type="Rhea" id="RHEA:42017"/>
    </physiologicalReaction>
</comment>
<evidence type="ECO:0000256" key="5">
    <source>
        <dbReference type="ARBA" id="ARBA00049381"/>
    </source>
</evidence>
<proteinExistence type="inferred from homology"/>
<evidence type="ECO:0000256" key="1">
    <source>
        <dbReference type="ARBA" id="ARBA00006484"/>
    </source>
</evidence>